<gene>
    <name evidence="4" type="ORF">LKD75_06695</name>
</gene>
<dbReference type="GO" id="GO:0009253">
    <property type="term" value="P:peptidoglycan catabolic process"/>
    <property type="evidence" value="ECO:0007669"/>
    <property type="project" value="InterPro"/>
</dbReference>
<dbReference type="Proteomes" id="UP001197795">
    <property type="component" value="Unassembled WGS sequence"/>
</dbReference>
<evidence type="ECO:0000313" key="5">
    <source>
        <dbReference type="Proteomes" id="UP001197795"/>
    </source>
</evidence>
<dbReference type="Pfam" id="PF01183">
    <property type="entry name" value="Glyco_hydro_25"/>
    <property type="match status" value="1"/>
</dbReference>
<feature type="compositionally biased region" description="Polar residues" evidence="2">
    <location>
        <begin position="48"/>
        <end position="67"/>
    </location>
</feature>
<keyword evidence="3" id="KW-1133">Transmembrane helix</keyword>
<keyword evidence="5" id="KW-1185">Reference proteome</keyword>
<dbReference type="Gene3D" id="3.20.20.80">
    <property type="entry name" value="Glycosidases"/>
    <property type="match status" value="1"/>
</dbReference>
<reference evidence="4 5" key="1">
    <citation type="submission" date="2021-10" db="EMBL/GenBank/DDBJ databases">
        <title>Anaerobic single-cell dispensing facilitates the cultivation of human gut bacteria.</title>
        <authorList>
            <person name="Afrizal A."/>
        </authorList>
    </citation>
    <scope>NUCLEOTIDE SEQUENCE [LARGE SCALE GENOMIC DNA]</scope>
    <source>
        <strain evidence="4 5">CLA-AA-H273</strain>
    </source>
</reference>
<comment type="caution">
    <text evidence="4">The sequence shown here is derived from an EMBL/GenBank/DDBJ whole genome shotgun (WGS) entry which is preliminary data.</text>
</comment>
<protein>
    <submittedName>
        <fullName evidence="4">Glycoside hydrolase family 25 protein</fullName>
    </submittedName>
</protein>
<feature type="region of interest" description="Disordered" evidence="2">
    <location>
        <begin position="48"/>
        <end position="77"/>
    </location>
</feature>
<evidence type="ECO:0000313" key="4">
    <source>
        <dbReference type="EMBL" id="MCC2119288.1"/>
    </source>
</evidence>
<keyword evidence="3" id="KW-0472">Membrane</keyword>
<evidence type="ECO:0000256" key="3">
    <source>
        <dbReference type="SAM" id="Phobius"/>
    </source>
</evidence>
<dbReference type="GO" id="GO:0003796">
    <property type="term" value="F:lysozyme activity"/>
    <property type="evidence" value="ECO:0007669"/>
    <property type="project" value="InterPro"/>
</dbReference>
<feature type="transmembrane region" description="Helical" evidence="3">
    <location>
        <begin position="18"/>
        <end position="39"/>
    </location>
</feature>
<dbReference type="RefSeq" id="WP_022311879.1">
    <property type="nucleotide sequence ID" value="NZ_JAJEPV010000012.1"/>
</dbReference>
<dbReference type="PANTHER" id="PTHR34135">
    <property type="entry name" value="LYSOZYME"/>
    <property type="match status" value="1"/>
</dbReference>
<dbReference type="EMBL" id="JAJEPV010000012">
    <property type="protein sequence ID" value="MCC2119288.1"/>
    <property type="molecule type" value="Genomic_DNA"/>
</dbReference>
<accession>A0AAE3A1B5</accession>
<dbReference type="PROSITE" id="PS51904">
    <property type="entry name" value="GLYCOSYL_HYDROL_F25_2"/>
    <property type="match status" value="1"/>
</dbReference>
<dbReference type="CDD" id="cd06414">
    <property type="entry name" value="GH25_LytC-like"/>
    <property type="match status" value="1"/>
</dbReference>
<name>A0AAE3A1B5_9FIRM</name>
<feature type="region of interest" description="Disordered" evidence="2">
    <location>
        <begin position="93"/>
        <end position="127"/>
    </location>
</feature>
<dbReference type="GO" id="GO:0016998">
    <property type="term" value="P:cell wall macromolecule catabolic process"/>
    <property type="evidence" value="ECO:0007669"/>
    <property type="project" value="InterPro"/>
</dbReference>
<dbReference type="InterPro" id="IPR002053">
    <property type="entry name" value="Glyco_hydro_25"/>
</dbReference>
<feature type="compositionally biased region" description="Basic and acidic residues" evidence="2">
    <location>
        <begin position="106"/>
        <end position="127"/>
    </location>
</feature>
<evidence type="ECO:0000256" key="2">
    <source>
        <dbReference type="SAM" id="MobiDB-lite"/>
    </source>
</evidence>
<keyword evidence="3" id="KW-0812">Transmembrane</keyword>
<dbReference type="PANTHER" id="PTHR34135:SF2">
    <property type="entry name" value="LYSOZYME"/>
    <property type="match status" value="1"/>
</dbReference>
<dbReference type="AlphaFoldDB" id="A0AAE3A1B5"/>
<comment type="similarity">
    <text evidence="1">Belongs to the glycosyl hydrolase 25 family.</text>
</comment>
<dbReference type="SUPFAM" id="SSF51445">
    <property type="entry name" value="(Trans)glycosidases"/>
    <property type="match status" value="1"/>
</dbReference>
<proteinExistence type="inferred from homology"/>
<organism evidence="4 5">
    <name type="scientific">Waltera acetigignens</name>
    <dbReference type="NCBI Taxonomy" id="2981769"/>
    <lineage>
        <taxon>Bacteria</taxon>
        <taxon>Bacillati</taxon>
        <taxon>Bacillota</taxon>
        <taxon>Clostridia</taxon>
        <taxon>Lachnospirales</taxon>
        <taxon>Lachnospiraceae</taxon>
        <taxon>Waltera</taxon>
    </lineage>
</organism>
<sequence>MRLPDDYEDHGGGLTPTVISAIVAVTIFVAVILTVVLIMNRQPTSHQQNNTAAQTENVQQAGNNQTDKYPDTQDLITGSTLTPSDLDFWDMYPETTATPLPSAEPSQKDNKKETAEADPSTDGKHTLVTNRDGKEEWVLISPYLPKHEYDFTKLVCQSDLMKYYQDGKLTSYVGVDISKYQDYVDFLKLKKAGVDFVMLRVGARGYGSGQIVLDDYFVDNIKRATDAGLQIGVYFTSQAITEEEAVEESNIVLENIKDYKITYPVAFDMSFVDNDTTRIETVSRADKTKITKAFLDTIEAAGYKPLLYGDKEWLIKEIDLSKLSAYDVWLSQMEDVPDYPYRFTMWQYANDVTIDGIAGYANMNISFIDYSEK</sequence>
<keyword evidence="4" id="KW-0378">Hydrolase</keyword>
<evidence type="ECO:0000256" key="1">
    <source>
        <dbReference type="ARBA" id="ARBA00010646"/>
    </source>
</evidence>
<dbReference type="InterPro" id="IPR017853">
    <property type="entry name" value="GH"/>
</dbReference>
<dbReference type="GO" id="GO:0016052">
    <property type="term" value="P:carbohydrate catabolic process"/>
    <property type="evidence" value="ECO:0007669"/>
    <property type="project" value="TreeGrafter"/>
</dbReference>